<dbReference type="InterPro" id="IPR050245">
    <property type="entry name" value="PrsA_foldase"/>
</dbReference>
<evidence type="ECO:0000256" key="3">
    <source>
        <dbReference type="ARBA" id="ARBA00022729"/>
    </source>
</evidence>
<dbReference type="InterPro" id="IPR046357">
    <property type="entry name" value="PPIase_dom_sf"/>
</dbReference>
<evidence type="ECO:0000256" key="4">
    <source>
        <dbReference type="ARBA" id="ARBA00023110"/>
    </source>
</evidence>
<evidence type="ECO:0000256" key="6">
    <source>
        <dbReference type="PROSITE-ProRule" id="PRU00278"/>
    </source>
</evidence>
<dbReference type="GO" id="GO:0003755">
    <property type="term" value="F:peptidyl-prolyl cis-trans isomerase activity"/>
    <property type="evidence" value="ECO:0007669"/>
    <property type="project" value="UniProtKB-KW"/>
</dbReference>
<organism evidence="8 9">
    <name type="scientific">Coleofasciculus chthonoplastes PCC 7420</name>
    <dbReference type="NCBI Taxonomy" id="118168"/>
    <lineage>
        <taxon>Bacteria</taxon>
        <taxon>Bacillati</taxon>
        <taxon>Cyanobacteriota</taxon>
        <taxon>Cyanophyceae</taxon>
        <taxon>Coleofasciculales</taxon>
        <taxon>Coleofasciculaceae</taxon>
        <taxon>Coleofasciculus</taxon>
    </lineage>
</organism>
<dbReference type="Proteomes" id="UP000003835">
    <property type="component" value="Unassembled WGS sequence"/>
</dbReference>
<dbReference type="Gene3D" id="3.10.50.40">
    <property type="match status" value="1"/>
</dbReference>
<dbReference type="AlphaFoldDB" id="B4VN65"/>
<name>B4VN65_9CYAN</name>
<proteinExistence type="predicted"/>
<dbReference type="PANTHER" id="PTHR47245:SF1">
    <property type="entry name" value="FOLDASE PROTEIN PRSA"/>
    <property type="match status" value="1"/>
</dbReference>
<comment type="catalytic activity">
    <reaction evidence="1">
        <text>[protein]-peptidylproline (omega=180) = [protein]-peptidylproline (omega=0)</text>
        <dbReference type="Rhea" id="RHEA:16237"/>
        <dbReference type="Rhea" id="RHEA-COMP:10747"/>
        <dbReference type="Rhea" id="RHEA-COMP:10748"/>
        <dbReference type="ChEBI" id="CHEBI:83833"/>
        <dbReference type="ChEBI" id="CHEBI:83834"/>
        <dbReference type="EC" id="5.2.1.8"/>
    </reaction>
</comment>
<evidence type="ECO:0000313" key="8">
    <source>
        <dbReference type="EMBL" id="EDX76513.1"/>
    </source>
</evidence>
<gene>
    <name evidence="8" type="ORF">MC7420_4769</name>
</gene>
<evidence type="ECO:0000313" key="9">
    <source>
        <dbReference type="Proteomes" id="UP000003835"/>
    </source>
</evidence>
<dbReference type="HOGENOM" id="CLU_082394_1_0_3"/>
<keyword evidence="3" id="KW-0732">Signal</keyword>
<dbReference type="EMBL" id="DS989846">
    <property type="protein sequence ID" value="EDX76513.1"/>
    <property type="molecule type" value="Genomic_DNA"/>
</dbReference>
<evidence type="ECO:0000256" key="5">
    <source>
        <dbReference type="ARBA" id="ARBA00023235"/>
    </source>
</evidence>
<evidence type="ECO:0000256" key="1">
    <source>
        <dbReference type="ARBA" id="ARBA00000971"/>
    </source>
</evidence>
<accession>B4VN65</accession>
<dbReference type="InterPro" id="IPR000297">
    <property type="entry name" value="PPIase_PpiC"/>
</dbReference>
<dbReference type="PROSITE" id="PS50198">
    <property type="entry name" value="PPIC_PPIASE_2"/>
    <property type="match status" value="1"/>
</dbReference>
<protein>
    <recommendedName>
        <fullName evidence="2">peptidylprolyl isomerase</fullName>
        <ecNumber evidence="2">5.2.1.8</ecNumber>
    </recommendedName>
</protein>
<keyword evidence="4 6" id="KW-0697">Rotamase</keyword>
<keyword evidence="5 6" id="KW-0413">Isomerase</keyword>
<reference evidence="8 9" key="1">
    <citation type="submission" date="2008-07" db="EMBL/GenBank/DDBJ databases">
        <authorList>
            <person name="Tandeau de Marsac N."/>
            <person name="Ferriera S."/>
            <person name="Johnson J."/>
            <person name="Kravitz S."/>
            <person name="Beeson K."/>
            <person name="Sutton G."/>
            <person name="Rogers Y.-H."/>
            <person name="Friedman R."/>
            <person name="Frazier M."/>
            <person name="Venter J.C."/>
        </authorList>
    </citation>
    <scope>NUCLEOTIDE SEQUENCE [LARGE SCALE GENOMIC DNA]</scope>
    <source>
        <strain evidence="8 9">PCC 7420</strain>
    </source>
</reference>
<evidence type="ECO:0000259" key="7">
    <source>
        <dbReference type="PROSITE" id="PS50198"/>
    </source>
</evidence>
<dbReference type="Pfam" id="PF00639">
    <property type="entry name" value="Rotamase"/>
    <property type="match status" value="1"/>
</dbReference>
<dbReference type="eggNOG" id="COG0760">
    <property type="taxonomic scope" value="Bacteria"/>
</dbReference>
<dbReference type="STRING" id="118168.MC7420_4769"/>
<dbReference type="SUPFAM" id="SSF54534">
    <property type="entry name" value="FKBP-like"/>
    <property type="match status" value="1"/>
</dbReference>
<evidence type="ECO:0000256" key="2">
    <source>
        <dbReference type="ARBA" id="ARBA00013194"/>
    </source>
</evidence>
<sequence length="205" mass="23765">MNACKQLGIVISEEELQAAGDSFRQEHKLLSAPETLAWLAQYRMTVEDWSRGIHVSLLTQRLKEILFGETVDTHYMSNRNDYRRVALSQILVYERVEAERIIQLIRVQPASFCALALDYSQGKQSKENGGFLGIHFLAELQPEIAQAVTNRSEGEVIDPIQTQLGYHILKLEKWLPIEFREVREQILEYLFQTWLENKSYSTHLV</sequence>
<keyword evidence="9" id="KW-1185">Reference proteome</keyword>
<dbReference type="EC" id="5.2.1.8" evidence="2"/>
<feature type="domain" description="PpiC" evidence="7">
    <location>
        <begin position="82"/>
        <end position="173"/>
    </location>
</feature>
<dbReference type="PANTHER" id="PTHR47245">
    <property type="entry name" value="PEPTIDYLPROLYL ISOMERASE"/>
    <property type="match status" value="1"/>
</dbReference>